<dbReference type="Proteomes" id="UP000604730">
    <property type="component" value="Unassembled WGS sequence"/>
</dbReference>
<dbReference type="PROSITE" id="PS50837">
    <property type="entry name" value="NACHT"/>
    <property type="match status" value="1"/>
</dbReference>
<comment type="caution">
    <text evidence="2">The sequence shown here is derived from an EMBL/GenBank/DDBJ whole genome shotgun (WGS) entry which is preliminary data.</text>
</comment>
<dbReference type="PANTHER" id="PTHR46844:SF1">
    <property type="entry name" value="SLR5058 PROTEIN"/>
    <property type="match status" value="1"/>
</dbReference>
<gene>
    <name evidence="2" type="ORF">JJN12_09670</name>
</gene>
<dbReference type="InterPro" id="IPR027417">
    <property type="entry name" value="P-loop_NTPase"/>
</dbReference>
<dbReference type="EMBL" id="JAEPRJ010000001">
    <property type="protein sequence ID" value="MBK5898037.1"/>
    <property type="molecule type" value="Genomic_DNA"/>
</dbReference>
<organism evidence="2 3">
    <name type="scientific">Catonella massiliensis</name>
    <dbReference type="NCBI Taxonomy" id="2799636"/>
    <lineage>
        <taxon>Bacteria</taxon>
        <taxon>Bacillati</taxon>
        <taxon>Bacillota</taxon>
        <taxon>Clostridia</taxon>
        <taxon>Lachnospirales</taxon>
        <taxon>Lachnospiraceae</taxon>
        <taxon>Catonella</taxon>
    </lineage>
</organism>
<dbReference type="SUPFAM" id="SSF52540">
    <property type="entry name" value="P-loop containing nucleoside triphosphate hydrolases"/>
    <property type="match status" value="1"/>
</dbReference>
<name>A0ABS1J1W2_9FIRM</name>
<accession>A0ABS1J1W2</accession>
<dbReference type="Pfam" id="PF22720">
    <property type="entry name" value="SNaCT14"/>
    <property type="match status" value="1"/>
</dbReference>
<evidence type="ECO:0000313" key="2">
    <source>
        <dbReference type="EMBL" id="MBK5898037.1"/>
    </source>
</evidence>
<keyword evidence="3" id="KW-1185">Reference proteome</keyword>
<dbReference type="RefSeq" id="WP_208429485.1">
    <property type="nucleotide sequence ID" value="NZ_JAEPRJ010000001.1"/>
</dbReference>
<evidence type="ECO:0000313" key="3">
    <source>
        <dbReference type="Proteomes" id="UP000604730"/>
    </source>
</evidence>
<dbReference type="InterPro" id="IPR007111">
    <property type="entry name" value="NACHT_NTPase"/>
</dbReference>
<protein>
    <submittedName>
        <fullName evidence="2">NACHT domain-containing protein</fullName>
    </submittedName>
</protein>
<dbReference type="InterPro" id="IPR055048">
    <property type="entry name" value="SNaCT14"/>
</dbReference>
<proteinExistence type="predicted"/>
<dbReference type="Pfam" id="PF05729">
    <property type="entry name" value="NACHT"/>
    <property type="match status" value="1"/>
</dbReference>
<feature type="domain" description="NACHT" evidence="1">
    <location>
        <begin position="218"/>
        <end position="336"/>
    </location>
</feature>
<dbReference type="Gene3D" id="3.40.50.300">
    <property type="entry name" value="P-loop containing nucleotide triphosphate hydrolases"/>
    <property type="match status" value="1"/>
</dbReference>
<dbReference type="PANTHER" id="PTHR46844">
    <property type="entry name" value="SLR5058 PROTEIN"/>
    <property type="match status" value="1"/>
</dbReference>
<evidence type="ECO:0000259" key="1">
    <source>
        <dbReference type="PROSITE" id="PS50837"/>
    </source>
</evidence>
<sequence length="772" mass="90171">MQFKEFVQKLFSAISDGESTSSFTKTMLENIVTEKGLDILNGYQPSSYRAYYNGNTSITKISKKINAHIEHMEFVAYIGDLSDASVEQLCRIFKEDIPNIEPLNAPEKLAELFAKIITDAAGAKKKTFTKSKKLKSDEPVEISISGVSEHTPKPQTFKKYLTSASTYYSTKKTLLYAEEPRPFYELYVCNDIQRHNRLLYLEDAIRDVTIKKLEKEAKYIIIQGLGGIGKSMLLTHLFLSSAKQVETTDSIPLMLSLKDYKDTTITMIDFICKSVNEYDSDISTAEITDFLRQKRLILLLDGLDEIQLSSRDAFNQSLEVLIKSYPGNTIVITSRPVNSFISYSKFTIFDIQDLTKEQALELIRKIDFWDKDGKNSFLEALDSNLYNTHREFASNPLLLTIMLMTYSSFGEVPAKMHVFYSKAYETMARLHDASKGSFKRPFHTGLTPEEFAKYFAKFCAMTYKDEILEFDSSSFASYMEKVLKTGKSEHQSISSRDFLLDLTENLCIMYQEGEHYYFIHRSFQEYFAAVCFSSGYDDKLIKVGDFFEKANNRSYTDRTFDMLYDMIPEKVERFVFLPFLEHLLGSFEKEGMGEYWEFLEKLYPFIYFGEVTSDELYFNTANSFLYRFIIKEKQLAIEFEPYNYDWPNDVYNFVDKVWVDAYIEFLDDEAYERFPDCKSIPKDLLRYTTLVEESELPHLYFDYFGKPNVEGVTIGINIKKLRENSKQYTMLKNYMEQDDFPLFREYRNIRNYYHNLKKRTKLETSSDDLFDN</sequence>
<reference evidence="2 3" key="1">
    <citation type="submission" date="2021-01" db="EMBL/GenBank/DDBJ databases">
        <title>Isolation and description of Catonella massiliensis sp. nov., a novel Catonella species, isolated from a stable periodontitis subject.</title>
        <authorList>
            <person name="Antezack A."/>
            <person name="Boxberger M."/>
            <person name="La Scola B."/>
            <person name="Monnet-Corti V."/>
        </authorList>
    </citation>
    <scope>NUCLEOTIDE SEQUENCE [LARGE SCALE GENOMIC DNA]</scope>
    <source>
        <strain evidence="2 3">Marseille-Q4567</strain>
    </source>
</reference>